<evidence type="ECO:0000313" key="1">
    <source>
        <dbReference type="EMBL" id="KAJ8126990.1"/>
    </source>
</evidence>
<name>A0ACC2JHQ4_9PEZI</name>
<gene>
    <name evidence="1" type="ORF">O1611_g6647</name>
</gene>
<comment type="caution">
    <text evidence="1">The sequence shown here is derived from an EMBL/GenBank/DDBJ whole genome shotgun (WGS) entry which is preliminary data.</text>
</comment>
<organism evidence="1 2">
    <name type="scientific">Lasiodiplodia mahajangana</name>
    <dbReference type="NCBI Taxonomy" id="1108764"/>
    <lineage>
        <taxon>Eukaryota</taxon>
        <taxon>Fungi</taxon>
        <taxon>Dikarya</taxon>
        <taxon>Ascomycota</taxon>
        <taxon>Pezizomycotina</taxon>
        <taxon>Dothideomycetes</taxon>
        <taxon>Dothideomycetes incertae sedis</taxon>
        <taxon>Botryosphaeriales</taxon>
        <taxon>Botryosphaeriaceae</taxon>
        <taxon>Lasiodiplodia</taxon>
    </lineage>
</organism>
<evidence type="ECO:0000313" key="2">
    <source>
        <dbReference type="Proteomes" id="UP001153332"/>
    </source>
</evidence>
<reference evidence="1" key="1">
    <citation type="submission" date="2022-12" db="EMBL/GenBank/DDBJ databases">
        <title>Genome Sequence of Lasiodiplodia mahajangana.</title>
        <authorList>
            <person name="Buettner E."/>
        </authorList>
    </citation>
    <scope>NUCLEOTIDE SEQUENCE</scope>
    <source>
        <strain evidence="1">VT137</strain>
    </source>
</reference>
<dbReference type="Proteomes" id="UP001153332">
    <property type="component" value="Unassembled WGS sequence"/>
</dbReference>
<keyword evidence="2" id="KW-1185">Reference proteome</keyword>
<dbReference type="EMBL" id="JAPUUL010001608">
    <property type="protein sequence ID" value="KAJ8126990.1"/>
    <property type="molecule type" value="Genomic_DNA"/>
</dbReference>
<protein>
    <submittedName>
        <fullName evidence="1">Uncharacterized protein</fullName>
    </submittedName>
</protein>
<accession>A0ACC2JHQ4</accession>
<proteinExistence type="predicted"/>
<sequence length="126" mass="13107">MRLSIIALGLAPAVQGAVLQPRDSGCTVNLEPTRNPPSGAGEVITFGSIGKWSKATGGGSAYSNWIDYSGSLKAPYSFKYKANAIPGYETNAKISAVLSNGWIGTYLSGGDTPTFSDFLITGYSCS</sequence>